<reference evidence="10" key="1">
    <citation type="submission" date="2016-06" db="UniProtKB">
        <authorList>
            <consortium name="WormBaseParasite"/>
        </authorList>
    </citation>
    <scope>IDENTIFICATION</scope>
</reference>
<evidence type="ECO:0000313" key="9">
    <source>
        <dbReference type="Proteomes" id="UP000275846"/>
    </source>
</evidence>
<protein>
    <submittedName>
        <fullName evidence="10">C2H2-type domain-containing protein</fullName>
    </submittedName>
</protein>
<feature type="domain" description="C2H2-type" evidence="7">
    <location>
        <begin position="241"/>
        <end position="269"/>
    </location>
</feature>
<evidence type="ECO:0000256" key="2">
    <source>
        <dbReference type="ARBA" id="ARBA00022737"/>
    </source>
</evidence>
<accession>A0A183TA37</accession>
<dbReference type="OrthoDB" id="6242957at2759"/>
<evidence type="ECO:0000256" key="5">
    <source>
        <dbReference type="PROSITE-ProRule" id="PRU00042"/>
    </source>
</evidence>
<dbReference type="Gene3D" id="3.30.160.60">
    <property type="entry name" value="Classic Zinc Finger"/>
    <property type="match status" value="1"/>
</dbReference>
<organism evidence="10">
    <name type="scientific">Schistocephalus solidus</name>
    <name type="common">Tapeworm</name>
    <dbReference type="NCBI Taxonomy" id="70667"/>
    <lineage>
        <taxon>Eukaryota</taxon>
        <taxon>Metazoa</taxon>
        <taxon>Spiralia</taxon>
        <taxon>Lophotrochozoa</taxon>
        <taxon>Platyhelminthes</taxon>
        <taxon>Cestoda</taxon>
        <taxon>Eucestoda</taxon>
        <taxon>Diphyllobothriidea</taxon>
        <taxon>Diphyllobothriidae</taxon>
        <taxon>Schistocephalus</taxon>
    </lineage>
</organism>
<dbReference type="PANTHER" id="PTHR24379">
    <property type="entry name" value="KRAB AND ZINC FINGER DOMAIN-CONTAINING"/>
    <property type="match status" value="1"/>
</dbReference>
<gene>
    <name evidence="8" type="ORF">SSLN_LOCUS13335</name>
</gene>
<dbReference type="Proteomes" id="UP000275846">
    <property type="component" value="Unassembled WGS sequence"/>
</dbReference>
<dbReference type="EMBL" id="UYSU01038003">
    <property type="protein sequence ID" value="VDL99720.1"/>
    <property type="molecule type" value="Genomic_DNA"/>
</dbReference>
<evidence type="ECO:0000259" key="7">
    <source>
        <dbReference type="PROSITE" id="PS50157"/>
    </source>
</evidence>
<dbReference type="WBParaSite" id="SSLN_0001383801-mRNA-1">
    <property type="protein sequence ID" value="SSLN_0001383801-mRNA-1"/>
    <property type="gene ID" value="SSLN_0001383801"/>
</dbReference>
<evidence type="ECO:0000256" key="3">
    <source>
        <dbReference type="ARBA" id="ARBA00022771"/>
    </source>
</evidence>
<name>A0A183TA37_SCHSO</name>
<dbReference type="InterPro" id="IPR013087">
    <property type="entry name" value="Znf_C2H2_type"/>
</dbReference>
<dbReference type="SMART" id="SM00355">
    <property type="entry name" value="ZnF_C2H2"/>
    <property type="match status" value="4"/>
</dbReference>
<evidence type="ECO:0000256" key="4">
    <source>
        <dbReference type="ARBA" id="ARBA00022833"/>
    </source>
</evidence>
<reference evidence="8 9" key="2">
    <citation type="submission" date="2018-11" db="EMBL/GenBank/DDBJ databases">
        <authorList>
            <consortium name="Pathogen Informatics"/>
        </authorList>
    </citation>
    <scope>NUCLEOTIDE SEQUENCE [LARGE SCALE GENOMIC DNA]</scope>
    <source>
        <strain evidence="8 9">NST_G2</strain>
    </source>
</reference>
<dbReference type="GO" id="GO:0008270">
    <property type="term" value="F:zinc ion binding"/>
    <property type="evidence" value="ECO:0007669"/>
    <property type="project" value="UniProtKB-KW"/>
</dbReference>
<dbReference type="PANTHER" id="PTHR24379:SF121">
    <property type="entry name" value="C2H2-TYPE DOMAIN-CONTAINING PROTEIN"/>
    <property type="match status" value="1"/>
</dbReference>
<dbReference type="STRING" id="70667.A0A183TA37"/>
<keyword evidence="1" id="KW-0479">Metal-binding</keyword>
<evidence type="ECO:0000256" key="1">
    <source>
        <dbReference type="ARBA" id="ARBA00022723"/>
    </source>
</evidence>
<evidence type="ECO:0000256" key="6">
    <source>
        <dbReference type="SAM" id="MobiDB-lite"/>
    </source>
</evidence>
<feature type="compositionally biased region" description="Basic residues" evidence="6">
    <location>
        <begin position="428"/>
        <end position="437"/>
    </location>
</feature>
<evidence type="ECO:0000313" key="8">
    <source>
        <dbReference type="EMBL" id="VDL99720.1"/>
    </source>
</evidence>
<dbReference type="AlphaFoldDB" id="A0A183TA37"/>
<keyword evidence="4" id="KW-0862">Zinc</keyword>
<keyword evidence="2" id="KW-0677">Repeat</keyword>
<proteinExistence type="predicted"/>
<feature type="region of interest" description="Disordered" evidence="6">
    <location>
        <begin position="414"/>
        <end position="437"/>
    </location>
</feature>
<keyword evidence="3 5" id="KW-0863">Zinc-finger</keyword>
<sequence length="437" mass="49432">MRWIKTGLNWLTECVHLTVQNPHGFVDTAAMWHACVESVAVPNLGRLGQWTDFSDGVAVQAHTLLMDHEAPYNISHQHCRKCKETVFMKWSEKHKCCLSKSAYLRYVSSNVSLSGGPPYRCLFCRSRPLNSRSELTVHLLAYHRPQRQPGVCGLCTFTFQEPPQLPPPIPPPPANADEVTLRQYEINLKKAVGEQMCKFESAELAPGLLELDKHCANTHVPAYTLLLRKELLTQFQLREPFACVICGQVFHSNVEYHSHILCRHGTDEPIKEGLRICAMCSKGIRSEDCFNQHVKRRHEESIAQLADLWTSQELMMDATDTNQVCTTCWEVLPNATQLQAHILVAHTTDNPLVCGWCHVEFTDCPDPLIAFPILLNHERNHARVLHRQALESKKTFEPIPEPLNEEFSMEAIAAIATEPTKPDTSKSSKSKSSSKKK</sequence>
<feature type="domain" description="C2H2-type" evidence="7">
    <location>
        <begin position="323"/>
        <end position="351"/>
    </location>
</feature>
<dbReference type="PROSITE" id="PS50157">
    <property type="entry name" value="ZINC_FINGER_C2H2_2"/>
    <property type="match status" value="2"/>
</dbReference>
<keyword evidence="9" id="KW-1185">Reference proteome</keyword>
<dbReference type="PROSITE" id="PS00028">
    <property type="entry name" value="ZINC_FINGER_C2H2_1"/>
    <property type="match status" value="3"/>
</dbReference>
<evidence type="ECO:0000313" key="10">
    <source>
        <dbReference type="WBParaSite" id="SSLN_0001383801-mRNA-1"/>
    </source>
</evidence>